<keyword evidence="4" id="KW-0564">Palmitate</keyword>
<gene>
    <name evidence="7" type="ORF">BN973_00758</name>
</gene>
<protein>
    <recommendedName>
        <fullName evidence="8">Lipoprotein LppE</fullName>
    </recommendedName>
</protein>
<accession>A0A024JRE2</accession>
<dbReference type="Proteomes" id="UP000028880">
    <property type="component" value="Unassembled WGS sequence"/>
</dbReference>
<feature type="signal peptide" evidence="6">
    <location>
        <begin position="1"/>
        <end position="45"/>
    </location>
</feature>
<evidence type="ECO:0000256" key="4">
    <source>
        <dbReference type="ARBA" id="ARBA00023139"/>
    </source>
</evidence>
<evidence type="ECO:0000313" key="7">
    <source>
        <dbReference type="EMBL" id="CDO86415.1"/>
    </source>
</evidence>
<reference evidence="7" key="1">
    <citation type="journal article" date="2014" name="Genome Announc.">
        <title>Draft Genome Sequence of Mycobacterium triplex DSM 44626.</title>
        <authorList>
            <person name="Sassi M."/>
            <person name="Croce O."/>
            <person name="Robert C."/>
            <person name="Raoult D."/>
            <person name="Drancourt M."/>
        </authorList>
    </citation>
    <scope>NUCLEOTIDE SEQUENCE [LARGE SCALE GENOMIC DNA]</scope>
    <source>
        <strain evidence="7">DSM 44626</strain>
    </source>
</reference>
<dbReference type="GO" id="GO:0016020">
    <property type="term" value="C:membrane"/>
    <property type="evidence" value="ECO:0007669"/>
    <property type="project" value="InterPro"/>
</dbReference>
<keyword evidence="1" id="KW-1003">Cell membrane</keyword>
<organism evidence="7">
    <name type="scientific">Mycobacterium triplex</name>
    <dbReference type="NCBI Taxonomy" id="47839"/>
    <lineage>
        <taxon>Bacteria</taxon>
        <taxon>Bacillati</taxon>
        <taxon>Actinomycetota</taxon>
        <taxon>Actinomycetes</taxon>
        <taxon>Mycobacteriales</taxon>
        <taxon>Mycobacteriaceae</taxon>
        <taxon>Mycobacterium</taxon>
        <taxon>Mycobacterium simiae complex</taxon>
    </lineage>
</organism>
<dbReference type="InterPro" id="IPR008691">
    <property type="entry name" value="LpqH"/>
</dbReference>
<name>A0A024JRE2_9MYCO</name>
<dbReference type="STRING" id="47839.BN973_00758"/>
<dbReference type="RefSeq" id="WP_169718173.1">
    <property type="nucleotide sequence ID" value="NZ_HG964446.1"/>
</dbReference>
<proteinExistence type="predicted"/>
<evidence type="ECO:0000256" key="6">
    <source>
        <dbReference type="SAM" id="SignalP"/>
    </source>
</evidence>
<sequence precursor="true">MKIMLSTAGRFRASTRHLGKPAMLGRLAVPAVLAAGIACAPLAHAAGGKVAVNGKTIGPGTTVRCENNANPNNHPPNQIWITVDHAQVQVSSDAQQVIGVTIADYPYADGWMWAQNDQTQTGPATVAKTGNTYTITGKATPYSNLEYRSKPSGPPASFEIDATC</sequence>
<evidence type="ECO:0000256" key="2">
    <source>
        <dbReference type="ARBA" id="ARBA00022729"/>
    </source>
</evidence>
<feature type="chain" id="PRO_5001534160" description="Lipoprotein LppE" evidence="6">
    <location>
        <begin position="46"/>
        <end position="164"/>
    </location>
</feature>
<evidence type="ECO:0000256" key="3">
    <source>
        <dbReference type="ARBA" id="ARBA00023136"/>
    </source>
</evidence>
<dbReference type="AlphaFoldDB" id="A0A024JRE2"/>
<evidence type="ECO:0000256" key="5">
    <source>
        <dbReference type="ARBA" id="ARBA00023288"/>
    </source>
</evidence>
<keyword evidence="3" id="KW-0472">Membrane</keyword>
<keyword evidence="2 6" id="KW-0732">Signal</keyword>
<dbReference type="EMBL" id="HG964446">
    <property type="protein sequence ID" value="CDO86415.1"/>
    <property type="molecule type" value="Genomic_DNA"/>
</dbReference>
<dbReference type="Pfam" id="PF05481">
    <property type="entry name" value="Myco_19_kDa"/>
    <property type="match status" value="1"/>
</dbReference>
<evidence type="ECO:0008006" key="8">
    <source>
        <dbReference type="Google" id="ProtNLM"/>
    </source>
</evidence>
<evidence type="ECO:0000256" key="1">
    <source>
        <dbReference type="ARBA" id="ARBA00022475"/>
    </source>
</evidence>
<reference evidence="7" key="2">
    <citation type="submission" date="2014-04" db="EMBL/GenBank/DDBJ databases">
        <authorList>
            <person name="Urmite Genomes U."/>
        </authorList>
    </citation>
    <scope>NUCLEOTIDE SEQUENCE</scope>
    <source>
        <strain evidence="7">DSM 44626</strain>
    </source>
</reference>
<dbReference type="HOGENOM" id="CLU_1617206_0_0_11"/>
<keyword evidence="5" id="KW-0449">Lipoprotein</keyword>